<dbReference type="Gene3D" id="3.30.1360.120">
    <property type="entry name" value="Probable tRNA modification gtpase trme, domain 1"/>
    <property type="match status" value="1"/>
</dbReference>
<feature type="domain" description="GCVT N-terminal" evidence="1">
    <location>
        <begin position="1"/>
        <end position="56"/>
    </location>
</feature>
<dbReference type="InterPro" id="IPR028896">
    <property type="entry name" value="GcvT/YgfZ/DmdA"/>
</dbReference>
<dbReference type="Gene3D" id="4.10.1250.10">
    <property type="entry name" value="Aminomethyltransferase fragment"/>
    <property type="match status" value="1"/>
</dbReference>
<keyword evidence="3" id="KW-1185">Reference proteome</keyword>
<reference evidence="2 3" key="1">
    <citation type="submission" date="2015-07" db="EMBL/GenBank/DDBJ databases">
        <authorList>
            <person name="Ju K.-S."/>
            <person name="Doroghazi J.R."/>
            <person name="Metcalf W.W."/>
        </authorList>
    </citation>
    <scope>NUCLEOTIDE SEQUENCE [LARGE SCALE GENOMIC DNA]</scope>
    <source>
        <strain evidence="2 3">NRRL B-3589</strain>
    </source>
</reference>
<dbReference type="PANTHER" id="PTHR43757:SF2">
    <property type="entry name" value="AMINOMETHYLTRANSFERASE, MITOCHONDRIAL"/>
    <property type="match status" value="1"/>
</dbReference>
<accession>A0ABR5JDG5</accession>
<dbReference type="Proteomes" id="UP000037020">
    <property type="component" value="Unassembled WGS sequence"/>
</dbReference>
<feature type="non-terminal residue" evidence="2">
    <location>
        <position position="73"/>
    </location>
</feature>
<sequence>WQALTEAGAGLGLVPAGLSCRDTLRLEAGMPLYGHELTKATTPFDAGLGRVVKFEKAGDFVGRAALAAAAEKA</sequence>
<dbReference type="InterPro" id="IPR006222">
    <property type="entry name" value="GCVT_N"/>
</dbReference>
<dbReference type="Pfam" id="PF01571">
    <property type="entry name" value="GCV_T"/>
    <property type="match status" value="1"/>
</dbReference>
<dbReference type="EMBL" id="LGUT01000261">
    <property type="protein sequence ID" value="KOG91431.1"/>
    <property type="molecule type" value="Genomic_DNA"/>
</dbReference>
<dbReference type="PANTHER" id="PTHR43757">
    <property type="entry name" value="AMINOMETHYLTRANSFERASE"/>
    <property type="match status" value="1"/>
</dbReference>
<protein>
    <submittedName>
        <fullName evidence="2">Glycine cleavage system protein T</fullName>
    </submittedName>
</protein>
<organism evidence="2 3">
    <name type="scientific">Streptomyces varsoviensis</name>
    <dbReference type="NCBI Taxonomy" id="67373"/>
    <lineage>
        <taxon>Bacteria</taxon>
        <taxon>Bacillati</taxon>
        <taxon>Actinomycetota</taxon>
        <taxon>Actinomycetes</taxon>
        <taxon>Kitasatosporales</taxon>
        <taxon>Streptomycetaceae</taxon>
        <taxon>Streptomyces</taxon>
    </lineage>
</organism>
<proteinExistence type="predicted"/>
<evidence type="ECO:0000313" key="2">
    <source>
        <dbReference type="EMBL" id="KOG91431.1"/>
    </source>
</evidence>
<dbReference type="InterPro" id="IPR027266">
    <property type="entry name" value="TrmE/GcvT-like"/>
</dbReference>
<gene>
    <name evidence="2" type="ORF">ADK38_03230</name>
</gene>
<comment type="caution">
    <text evidence="2">The sequence shown here is derived from an EMBL/GenBank/DDBJ whole genome shotgun (WGS) entry which is preliminary data.</text>
</comment>
<evidence type="ECO:0000259" key="1">
    <source>
        <dbReference type="Pfam" id="PF01571"/>
    </source>
</evidence>
<name>A0ABR5JDG5_9ACTN</name>
<dbReference type="SUPFAM" id="SSF103025">
    <property type="entry name" value="Folate-binding domain"/>
    <property type="match status" value="1"/>
</dbReference>
<feature type="non-terminal residue" evidence="2">
    <location>
        <position position="1"/>
    </location>
</feature>
<evidence type="ECO:0000313" key="3">
    <source>
        <dbReference type="Proteomes" id="UP000037020"/>
    </source>
</evidence>